<protein>
    <submittedName>
        <fullName evidence="3">Uncharacterized protein</fullName>
    </submittedName>
</protein>
<evidence type="ECO:0000256" key="2">
    <source>
        <dbReference type="SAM" id="Phobius"/>
    </source>
</evidence>
<name>A0A816ZHM9_9BILA</name>
<dbReference type="EMBL" id="CAJOBI010006869">
    <property type="protein sequence ID" value="CAF4071513.1"/>
    <property type="molecule type" value="Genomic_DNA"/>
</dbReference>
<organism evidence="3 5">
    <name type="scientific">Rotaria magnacalcarata</name>
    <dbReference type="NCBI Taxonomy" id="392030"/>
    <lineage>
        <taxon>Eukaryota</taxon>
        <taxon>Metazoa</taxon>
        <taxon>Spiralia</taxon>
        <taxon>Gnathifera</taxon>
        <taxon>Rotifera</taxon>
        <taxon>Eurotatoria</taxon>
        <taxon>Bdelloidea</taxon>
        <taxon>Philodinida</taxon>
        <taxon>Philodinidae</taxon>
        <taxon>Rotaria</taxon>
    </lineage>
</organism>
<proteinExistence type="predicted"/>
<evidence type="ECO:0000256" key="1">
    <source>
        <dbReference type="SAM" id="MobiDB-lite"/>
    </source>
</evidence>
<feature type="region of interest" description="Disordered" evidence="1">
    <location>
        <begin position="1"/>
        <end position="24"/>
    </location>
</feature>
<dbReference type="Gene3D" id="2.60.120.260">
    <property type="entry name" value="Galactose-binding domain-like"/>
    <property type="match status" value="1"/>
</dbReference>
<comment type="caution">
    <text evidence="3">The sequence shown here is derived from an EMBL/GenBank/DDBJ whole genome shotgun (WGS) entry which is preliminary data.</text>
</comment>
<evidence type="ECO:0000313" key="3">
    <source>
        <dbReference type="EMBL" id="CAF2212521.1"/>
    </source>
</evidence>
<sequence>MISNKVNSYMLESNSSGPSDFRQSFPENSFVTNIHPKIQTQSHSVPNIGKSMRNSLQFQPLGLTSTSRISVWDQPETNLSGDLSMQRNLWNEPETHSSNNLISRSSNWNPIEFPSSSNDFHRTSVWDEAWIHSHNISSNNKSGQYDNLNGNRSYSNGAAMTLNQTNKIEASSPELDNVESDQILATKCINSRRRMICFSIVATCLFISIVLGTVLGILIYIPTGAITSTQTTTTTTSATTTTSTTSTTSETTITTTALVPQSCTVGSPTMLLNLYNPGQFSYTYYNYLYTPTTQQATIMVELEQDPSAMYIDGVSVVDASSQQLLTNGGFETGSLAPWQHGTVSGGGVSSGCGYSGTYCYSDAIVSQTDNIHQTFSSVSGSTVNVSFYLQNNSGGSVIIARVCIYPY</sequence>
<keyword evidence="2" id="KW-1133">Transmembrane helix</keyword>
<feature type="transmembrane region" description="Helical" evidence="2">
    <location>
        <begin position="196"/>
        <end position="221"/>
    </location>
</feature>
<accession>A0A816ZHM9</accession>
<keyword evidence="2" id="KW-0472">Membrane</keyword>
<dbReference type="EMBL" id="CAJNRE010019829">
    <property type="protein sequence ID" value="CAF2212521.1"/>
    <property type="molecule type" value="Genomic_DNA"/>
</dbReference>
<dbReference type="AlphaFoldDB" id="A0A816ZHM9"/>
<evidence type="ECO:0000313" key="5">
    <source>
        <dbReference type="Proteomes" id="UP000663824"/>
    </source>
</evidence>
<reference evidence="3" key="1">
    <citation type="submission" date="2021-02" db="EMBL/GenBank/DDBJ databases">
        <authorList>
            <person name="Nowell W R."/>
        </authorList>
    </citation>
    <scope>NUCLEOTIDE SEQUENCE</scope>
</reference>
<evidence type="ECO:0000313" key="4">
    <source>
        <dbReference type="EMBL" id="CAF4071513.1"/>
    </source>
</evidence>
<gene>
    <name evidence="3" type="ORF">MBJ925_LOCUS35957</name>
    <name evidence="4" type="ORF">SMN809_LOCUS15771</name>
</gene>
<dbReference type="Proteomes" id="UP000676336">
    <property type="component" value="Unassembled WGS sequence"/>
</dbReference>
<keyword evidence="2" id="KW-0812">Transmembrane</keyword>
<dbReference type="Proteomes" id="UP000663824">
    <property type="component" value="Unassembled WGS sequence"/>
</dbReference>